<evidence type="ECO:0000313" key="1">
    <source>
        <dbReference type="EMBL" id="NMH29611.1"/>
    </source>
</evidence>
<dbReference type="GO" id="GO:0003677">
    <property type="term" value="F:DNA binding"/>
    <property type="evidence" value="ECO:0007669"/>
    <property type="project" value="InterPro"/>
</dbReference>
<dbReference type="InterPro" id="IPR010982">
    <property type="entry name" value="Lambda_DNA-bd_dom_sf"/>
</dbReference>
<keyword evidence="2" id="KW-1185">Reference proteome</keyword>
<protein>
    <submittedName>
        <fullName evidence="1">Helix-turn-helix transcriptional regulator</fullName>
    </submittedName>
</protein>
<dbReference type="Proteomes" id="UP000712080">
    <property type="component" value="Unassembled WGS sequence"/>
</dbReference>
<reference evidence="1" key="1">
    <citation type="submission" date="2020-02" db="EMBL/GenBank/DDBJ databases">
        <title>Flavobacterium sp. genome.</title>
        <authorList>
            <person name="Jung H.S."/>
            <person name="Baek J.H."/>
            <person name="Jeon C.O."/>
        </authorList>
    </citation>
    <scope>NUCLEOTIDE SEQUENCE</scope>
    <source>
        <strain evidence="1">SE-s28</strain>
    </source>
</reference>
<organism evidence="1 2">
    <name type="scientific">Flavobacterium silvaticum</name>
    <dbReference type="NCBI Taxonomy" id="1852020"/>
    <lineage>
        <taxon>Bacteria</taxon>
        <taxon>Pseudomonadati</taxon>
        <taxon>Bacteroidota</taxon>
        <taxon>Flavobacteriia</taxon>
        <taxon>Flavobacteriales</taxon>
        <taxon>Flavobacteriaceae</taxon>
        <taxon>Flavobacterium</taxon>
    </lineage>
</organism>
<sequence length="116" mass="12986">MADTKPIQRVRNIISHLGISVSAFEKATGMSNNSIQTALKRNSNLKDDTLNSILKAYPDISAEWLLTGNGSMLKKENKDALSLNESPDAYGDSKYLIELQKEYIERLKQEIDGLKK</sequence>
<dbReference type="RefSeq" id="WP_169528693.1">
    <property type="nucleotide sequence ID" value="NZ_JAAMPU010000108.1"/>
</dbReference>
<evidence type="ECO:0000313" key="2">
    <source>
        <dbReference type="Proteomes" id="UP000712080"/>
    </source>
</evidence>
<proteinExistence type="predicted"/>
<dbReference type="AlphaFoldDB" id="A0A972FP32"/>
<dbReference type="EMBL" id="JAAMPU010000108">
    <property type="protein sequence ID" value="NMH29611.1"/>
    <property type="molecule type" value="Genomic_DNA"/>
</dbReference>
<gene>
    <name evidence="1" type="ORF">G6047_16340</name>
</gene>
<dbReference type="Gene3D" id="1.10.260.40">
    <property type="entry name" value="lambda repressor-like DNA-binding domains"/>
    <property type="match status" value="1"/>
</dbReference>
<comment type="caution">
    <text evidence="1">The sequence shown here is derived from an EMBL/GenBank/DDBJ whole genome shotgun (WGS) entry which is preliminary data.</text>
</comment>
<accession>A0A972FP32</accession>
<name>A0A972FP32_9FLAO</name>